<dbReference type="InterPro" id="IPR023296">
    <property type="entry name" value="Glyco_hydro_beta-prop_sf"/>
</dbReference>
<gene>
    <name evidence="2" type="ORF">ID810_11295</name>
</gene>
<proteinExistence type="predicted"/>
<name>A0A7T0PWX1_9ACTO</name>
<dbReference type="SUPFAM" id="SSF75005">
    <property type="entry name" value="Arabinanase/levansucrase/invertase"/>
    <property type="match status" value="1"/>
</dbReference>
<protein>
    <submittedName>
        <fullName evidence="2">Uncharacterized protein</fullName>
    </submittedName>
</protein>
<dbReference type="Proteomes" id="UP000594637">
    <property type="component" value="Chromosome"/>
</dbReference>
<sequence length="76" mass="8519">MTMARARSLEGPWETCLAIPILTHRPTDHPVQVTGHADLVPLDADAEHPDGDWDGRLRRRRSGADVDPRTEVRITL</sequence>
<organism evidence="2 3">
    <name type="scientific">Actinomyces respiraculi</name>
    <dbReference type="NCBI Taxonomy" id="2744574"/>
    <lineage>
        <taxon>Bacteria</taxon>
        <taxon>Bacillati</taxon>
        <taxon>Actinomycetota</taxon>
        <taxon>Actinomycetes</taxon>
        <taxon>Actinomycetales</taxon>
        <taxon>Actinomycetaceae</taxon>
        <taxon>Actinomyces</taxon>
    </lineage>
</organism>
<keyword evidence="3" id="KW-1185">Reference proteome</keyword>
<evidence type="ECO:0000313" key="3">
    <source>
        <dbReference type="Proteomes" id="UP000594637"/>
    </source>
</evidence>
<accession>A0A7T0PWX1</accession>
<feature type="region of interest" description="Disordered" evidence="1">
    <location>
        <begin position="42"/>
        <end position="76"/>
    </location>
</feature>
<dbReference type="Gene3D" id="2.115.10.20">
    <property type="entry name" value="Glycosyl hydrolase domain, family 43"/>
    <property type="match status" value="1"/>
</dbReference>
<evidence type="ECO:0000256" key="1">
    <source>
        <dbReference type="SAM" id="MobiDB-lite"/>
    </source>
</evidence>
<evidence type="ECO:0000313" key="2">
    <source>
        <dbReference type="EMBL" id="QPL05285.1"/>
    </source>
</evidence>
<dbReference type="KEGG" id="arep:ID810_11295"/>
<dbReference type="AlphaFoldDB" id="A0A7T0PWX1"/>
<reference evidence="2 3" key="1">
    <citation type="submission" date="2020-11" db="EMBL/GenBank/DDBJ databases">
        <title>Actinomyces sp. ZJ750.</title>
        <authorList>
            <person name="Zhou J."/>
        </authorList>
    </citation>
    <scope>NUCLEOTIDE SEQUENCE [LARGE SCALE GENOMIC DNA]</scope>
    <source>
        <strain evidence="2 3">ZJ750</strain>
    </source>
</reference>
<feature type="compositionally biased region" description="Basic and acidic residues" evidence="1">
    <location>
        <begin position="45"/>
        <end position="76"/>
    </location>
</feature>
<dbReference type="EMBL" id="CP063989">
    <property type="protein sequence ID" value="QPL05285.1"/>
    <property type="molecule type" value="Genomic_DNA"/>
</dbReference>